<sequence>MVTSAGFVNGTITQLSDSVETLKNASATALDAISQVESSIKNNASNIVRQVLSSYAKTLSDDITDDANAGLDENGLWFSLGWSLIMLIPCMICGLVLANLYRRRSPYDGDYKDDL</sequence>
<evidence type="ECO:0000256" key="7">
    <source>
        <dbReference type="SAM" id="Phobius"/>
    </source>
</evidence>
<keyword evidence="5 7" id="KW-0472">Membrane</keyword>
<dbReference type="OrthoDB" id="6229420at2759"/>
<comment type="caution">
    <text evidence="8">The sequence shown here is derived from an EMBL/GenBank/DDBJ whole genome shotgun (WGS) entry which is preliminary data.</text>
</comment>
<dbReference type="InterPro" id="IPR008795">
    <property type="entry name" value="Prominin"/>
</dbReference>
<comment type="similarity">
    <text evidence="2">Belongs to the prominin family.</text>
</comment>
<dbReference type="GO" id="GO:0016020">
    <property type="term" value="C:membrane"/>
    <property type="evidence" value="ECO:0007669"/>
    <property type="project" value="UniProtKB-SubCell"/>
</dbReference>
<dbReference type="EMBL" id="VXIV02001509">
    <property type="protein sequence ID" value="KAF6032396.1"/>
    <property type="molecule type" value="Genomic_DNA"/>
</dbReference>
<protein>
    <submittedName>
        <fullName evidence="8">Uncharacterized protein</fullName>
    </submittedName>
</protein>
<keyword evidence="6" id="KW-0325">Glycoprotein</keyword>
<evidence type="ECO:0000256" key="1">
    <source>
        <dbReference type="ARBA" id="ARBA00004141"/>
    </source>
</evidence>
<evidence type="ECO:0000256" key="5">
    <source>
        <dbReference type="ARBA" id="ARBA00023136"/>
    </source>
</evidence>
<comment type="subcellular location">
    <subcellularLocation>
        <location evidence="1">Membrane</location>
        <topology evidence="1">Multi-pass membrane protein</topology>
    </subcellularLocation>
</comment>
<evidence type="ECO:0000256" key="6">
    <source>
        <dbReference type="ARBA" id="ARBA00023180"/>
    </source>
</evidence>
<keyword evidence="4 7" id="KW-1133">Transmembrane helix</keyword>
<evidence type="ECO:0000256" key="4">
    <source>
        <dbReference type="ARBA" id="ARBA00022989"/>
    </source>
</evidence>
<keyword evidence="9" id="KW-1185">Reference proteome</keyword>
<dbReference type="AlphaFoldDB" id="A0A7J7K489"/>
<name>A0A7J7K489_BUGNE</name>
<evidence type="ECO:0000256" key="2">
    <source>
        <dbReference type="ARBA" id="ARBA00006058"/>
    </source>
</evidence>
<gene>
    <name evidence="8" type="ORF">EB796_009292</name>
</gene>
<evidence type="ECO:0000256" key="3">
    <source>
        <dbReference type="ARBA" id="ARBA00022692"/>
    </source>
</evidence>
<accession>A0A7J7K489</accession>
<feature type="transmembrane region" description="Helical" evidence="7">
    <location>
        <begin position="76"/>
        <end position="98"/>
    </location>
</feature>
<dbReference type="PANTHER" id="PTHR22730">
    <property type="entry name" value="PROMININ PROM PROTEIN"/>
    <property type="match status" value="1"/>
</dbReference>
<keyword evidence="3 7" id="KW-0812">Transmembrane</keyword>
<organism evidence="8 9">
    <name type="scientific">Bugula neritina</name>
    <name type="common">Brown bryozoan</name>
    <name type="synonym">Sertularia neritina</name>
    <dbReference type="NCBI Taxonomy" id="10212"/>
    <lineage>
        <taxon>Eukaryota</taxon>
        <taxon>Metazoa</taxon>
        <taxon>Spiralia</taxon>
        <taxon>Lophotrochozoa</taxon>
        <taxon>Bryozoa</taxon>
        <taxon>Gymnolaemata</taxon>
        <taxon>Cheilostomatida</taxon>
        <taxon>Flustrina</taxon>
        <taxon>Buguloidea</taxon>
        <taxon>Bugulidae</taxon>
        <taxon>Bugula</taxon>
    </lineage>
</organism>
<evidence type="ECO:0000313" key="9">
    <source>
        <dbReference type="Proteomes" id="UP000593567"/>
    </source>
</evidence>
<evidence type="ECO:0000313" key="8">
    <source>
        <dbReference type="EMBL" id="KAF6032396.1"/>
    </source>
</evidence>
<proteinExistence type="inferred from homology"/>
<dbReference type="Proteomes" id="UP000593567">
    <property type="component" value="Unassembled WGS sequence"/>
</dbReference>
<dbReference type="PANTHER" id="PTHR22730:SF1">
    <property type="entry name" value="PROMININ-LIKE PROTEIN"/>
    <property type="match status" value="1"/>
</dbReference>
<reference evidence="8" key="1">
    <citation type="submission" date="2020-06" db="EMBL/GenBank/DDBJ databases">
        <title>Draft genome of Bugula neritina, a colonial animal packing powerful symbionts and potential medicines.</title>
        <authorList>
            <person name="Rayko M."/>
        </authorList>
    </citation>
    <scope>NUCLEOTIDE SEQUENCE [LARGE SCALE GENOMIC DNA]</scope>
    <source>
        <strain evidence="8">Kwan_BN1</strain>
    </source>
</reference>